<comment type="function">
    <text evidence="2">Participates in the folding of proteins containing disulfide bonds, may be involved in glycosylation, prolyl hydroxylation and triglyceride transfer.</text>
</comment>
<dbReference type="Proteomes" id="UP000567885">
    <property type="component" value="Unassembled WGS sequence"/>
</dbReference>
<comment type="caution">
    <text evidence="12">The sequence shown here is derived from an EMBL/GenBank/DDBJ whole genome shotgun (WGS) entry which is preliminary data.</text>
</comment>
<evidence type="ECO:0000259" key="11">
    <source>
        <dbReference type="PROSITE" id="PS51352"/>
    </source>
</evidence>
<evidence type="ECO:0000256" key="5">
    <source>
        <dbReference type="ARBA" id="ARBA00012723"/>
    </source>
</evidence>
<dbReference type="PROSITE" id="PS51352">
    <property type="entry name" value="THIOREDOXIN_2"/>
    <property type="match status" value="1"/>
</dbReference>
<dbReference type="CDD" id="cd02961">
    <property type="entry name" value="PDI_a_family"/>
    <property type="match status" value="1"/>
</dbReference>
<comment type="catalytic activity">
    <reaction evidence="1">
        <text>Catalyzes the rearrangement of -S-S- bonds in proteins.</text>
        <dbReference type="EC" id="5.3.4.1"/>
    </reaction>
</comment>
<evidence type="ECO:0000256" key="6">
    <source>
        <dbReference type="ARBA" id="ARBA00022824"/>
    </source>
</evidence>
<comment type="similarity">
    <text evidence="4">Belongs to the protein disulfide isomerase family.</text>
</comment>
<gene>
    <name evidence="12" type="ORF">FHETE_9777</name>
</gene>
<keyword evidence="8" id="KW-0676">Redox-active center</keyword>
<evidence type="ECO:0000313" key="13">
    <source>
        <dbReference type="Proteomes" id="UP000567885"/>
    </source>
</evidence>
<evidence type="ECO:0000256" key="7">
    <source>
        <dbReference type="ARBA" id="ARBA00023235"/>
    </source>
</evidence>
<accession>A0A8H5WDR4</accession>
<dbReference type="PANTHER" id="PTHR18929">
    <property type="entry name" value="PROTEIN DISULFIDE ISOMERASE"/>
    <property type="match status" value="1"/>
</dbReference>
<proteinExistence type="inferred from homology"/>
<dbReference type="PANTHER" id="PTHR18929:SF132">
    <property type="entry name" value="PROTEIN DISULFIDE-ISOMERASE A3"/>
    <property type="match status" value="1"/>
</dbReference>
<dbReference type="Gene3D" id="3.40.30.10">
    <property type="entry name" value="Glutaredoxin"/>
    <property type="match status" value="4"/>
</dbReference>
<feature type="chain" id="PRO_5034017283" description="Protein disulfide-isomerase" evidence="10">
    <location>
        <begin position="19"/>
        <end position="467"/>
    </location>
</feature>
<dbReference type="AlphaFoldDB" id="A0A8H5WDR4"/>
<feature type="domain" description="Thioredoxin" evidence="11">
    <location>
        <begin position="315"/>
        <end position="450"/>
    </location>
</feature>
<dbReference type="OrthoDB" id="427280at2759"/>
<organism evidence="12 13">
    <name type="scientific">Fusarium heterosporum</name>
    <dbReference type="NCBI Taxonomy" id="42747"/>
    <lineage>
        <taxon>Eukaryota</taxon>
        <taxon>Fungi</taxon>
        <taxon>Dikarya</taxon>
        <taxon>Ascomycota</taxon>
        <taxon>Pezizomycotina</taxon>
        <taxon>Sordariomycetes</taxon>
        <taxon>Hypocreomycetidae</taxon>
        <taxon>Hypocreales</taxon>
        <taxon>Nectriaceae</taxon>
        <taxon>Fusarium</taxon>
        <taxon>Fusarium heterosporum species complex</taxon>
    </lineage>
</organism>
<dbReference type="EMBL" id="JAAGWQ010000232">
    <property type="protein sequence ID" value="KAF5658712.1"/>
    <property type="molecule type" value="Genomic_DNA"/>
</dbReference>
<protein>
    <recommendedName>
        <fullName evidence="9">Protein disulfide-isomerase</fullName>
        <ecNumber evidence="5">5.3.4.1</ecNumber>
    </recommendedName>
</protein>
<reference evidence="12 13" key="1">
    <citation type="submission" date="2020-05" db="EMBL/GenBank/DDBJ databases">
        <title>Identification and distribution of gene clusters putatively required for synthesis of sphingolipid metabolism inhibitors in phylogenetically diverse species of the filamentous fungus Fusarium.</title>
        <authorList>
            <person name="Kim H.-S."/>
            <person name="Busman M."/>
            <person name="Brown D.W."/>
            <person name="Divon H."/>
            <person name="Uhlig S."/>
            <person name="Proctor R.H."/>
        </authorList>
    </citation>
    <scope>NUCLEOTIDE SEQUENCE [LARGE SCALE GENOMIC DNA]</scope>
    <source>
        <strain evidence="12 13">NRRL 20693</strain>
    </source>
</reference>
<name>A0A8H5WDR4_FUSHE</name>
<dbReference type="Pfam" id="PF00085">
    <property type="entry name" value="Thioredoxin"/>
    <property type="match status" value="2"/>
</dbReference>
<comment type="subcellular location">
    <subcellularLocation>
        <location evidence="3">Endoplasmic reticulum lumen</location>
    </subcellularLocation>
</comment>
<dbReference type="GO" id="GO:0005788">
    <property type="term" value="C:endoplasmic reticulum lumen"/>
    <property type="evidence" value="ECO:0007669"/>
    <property type="project" value="UniProtKB-SubCell"/>
</dbReference>
<evidence type="ECO:0000256" key="9">
    <source>
        <dbReference type="ARBA" id="ARBA00039846"/>
    </source>
</evidence>
<dbReference type="Pfam" id="PF13848">
    <property type="entry name" value="Thioredoxin_6"/>
    <property type="match status" value="1"/>
</dbReference>
<feature type="signal peptide" evidence="10">
    <location>
        <begin position="1"/>
        <end position="18"/>
    </location>
</feature>
<dbReference type="GO" id="GO:0034976">
    <property type="term" value="P:response to endoplasmic reticulum stress"/>
    <property type="evidence" value="ECO:0007669"/>
    <property type="project" value="TreeGrafter"/>
</dbReference>
<evidence type="ECO:0000256" key="3">
    <source>
        <dbReference type="ARBA" id="ARBA00004319"/>
    </source>
</evidence>
<dbReference type="CDD" id="cd02981">
    <property type="entry name" value="PDI_b_family"/>
    <property type="match status" value="1"/>
</dbReference>
<dbReference type="InterPro" id="IPR013766">
    <property type="entry name" value="Thioredoxin_domain"/>
</dbReference>
<keyword evidence="13" id="KW-1185">Reference proteome</keyword>
<dbReference type="SUPFAM" id="SSF52833">
    <property type="entry name" value="Thioredoxin-like"/>
    <property type="match status" value="4"/>
</dbReference>
<keyword evidence="10" id="KW-0732">Signal</keyword>
<evidence type="ECO:0000256" key="2">
    <source>
        <dbReference type="ARBA" id="ARBA00002692"/>
    </source>
</evidence>
<dbReference type="InterPro" id="IPR036249">
    <property type="entry name" value="Thioredoxin-like_sf"/>
</dbReference>
<evidence type="ECO:0000256" key="10">
    <source>
        <dbReference type="SAM" id="SignalP"/>
    </source>
</evidence>
<keyword evidence="7 12" id="KW-0413">Isomerase</keyword>
<keyword evidence="6" id="KW-0256">Endoplasmic reticulum</keyword>
<sequence>MRSATLLSLLSLLTPTQCIKLRKTEFNVLISSRQSLVLFTADGCKECDRVQKVLDQVSPVLTQTAIASVNCNEEPAVCDEAKVFAVPTVKYTTGNNELVTYKEVLDASSVVKYIERQSGPPVTDLTDKSHLDFARSSRVAIVAFLGPSGNEEERKTFNTVAEQWRAHYSFGYINSPTEHNTGPSIVVYTQEEDDPIYYNGDFNLPDIETFLRKVTEPLIWEFDPDSHDQAIAIFFSRHDERIELVKSMVPLAKKYKDQFRFMTVLAPDYPKRCEVMHLNKDIKRGFAIADPQGRAYPMSTTAFNVNRVTKHISAFLAGSLTPAIKSEPVPEASTSQPFMTALVGSTFDAFVYNKSRDVLVEFHVPWCQYCTDLHNVMNDLGSKYAKLGVSDKVALATINVDANDVPINIDSYPSIRLYRAGNKDIIPFQGNFTQMLTVEELEAFVLSHGSHGVGSVNQGSGIGHDEL</sequence>
<dbReference type="EC" id="5.3.4.1" evidence="5"/>
<dbReference type="GO" id="GO:0006457">
    <property type="term" value="P:protein folding"/>
    <property type="evidence" value="ECO:0007669"/>
    <property type="project" value="TreeGrafter"/>
</dbReference>
<evidence type="ECO:0000256" key="4">
    <source>
        <dbReference type="ARBA" id="ARBA00006347"/>
    </source>
</evidence>
<evidence type="ECO:0000256" key="8">
    <source>
        <dbReference type="ARBA" id="ARBA00023284"/>
    </source>
</evidence>
<dbReference type="GO" id="GO:0003756">
    <property type="term" value="F:protein disulfide isomerase activity"/>
    <property type="evidence" value="ECO:0007669"/>
    <property type="project" value="UniProtKB-EC"/>
</dbReference>
<evidence type="ECO:0000313" key="12">
    <source>
        <dbReference type="EMBL" id="KAF5658712.1"/>
    </source>
</evidence>
<evidence type="ECO:0000256" key="1">
    <source>
        <dbReference type="ARBA" id="ARBA00001182"/>
    </source>
</evidence>